<dbReference type="Proteomes" id="UP001148786">
    <property type="component" value="Unassembled WGS sequence"/>
</dbReference>
<feature type="region of interest" description="Disordered" evidence="1">
    <location>
        <begin position="61"/>
        <end position="215"/>
    </location>
</feature>
<sequence length="215" mass="23891">MAKKNLNPADAYHLESAIKELEESRSDAGKLAELKAELENINRKKAEYVAEHPEARRLVYRRRKEGEPEPELPLKKRNLFKKNGLPRHPERSIYYDPVMNPFGVAPPGMPYVERPLRPDEIDSDVEMEDVNEGDEDDIPLPSGLPPGTEEVTSDDDIPMPDGPPPGREKECASRSNATPHVFRHASTPAWVSSSNGGKYASSTSATPSTYWVSGS</sequence>
<feature type="compositionally biased region" description="Acidic residues" evidence="1">
    <location>
        <begin position="121"/>
        <end position="138"/>
    </location>
</feature>
<protein>
    <submittedName>
        <fullName evidence="2">Uncharacterized protein</fullName>
    </submittedName>
</protein>
<reference evidence="2" key="1">
    <citation type="submission" date="2022-07" db="EMBL/GenBank/DDBJ databases">
        <title>Genome Sequence of Agrocybe chaxingu.</title>
        <authorList>
            <person name="Buettner E."/>
        </authorList>
    </citation>
    <scope>NUCLEOTIDE SEQUENCE</scope>
    <source>
        <strain evidence="2">MP-N11</strain>
    </source>
</reference>
<feature type="compositionally biased region" description="Low complexity" evidence="1">
    <location>
        <begin position="200"/>
        <end position="209"/>
    </location>
</feature>
<accession>A0A9W8MZ72</accession>
<evidence type="ECO:0000256" key="1">
    <source>
        <dbReference type="SAM" id="MobiDB-lite"/>
    </source>
</evidence>
<evidence type="ECO:0000313" key="3">
    <source>
        <dbReference type="Proteomes" id="UP001148786"/>
    </source>
</evidence>
<dbReference type="OrthoDB" id="205569at2759"/>
<keyword evidence="3" id="KW-1185">Reference proteome</keyword>
<organism evidence="2 3">
    <name type="scientific">Agrocybe chaxingu</name>
    <dbReference type="NCBI Taxonomy" id="84603"/>
    <lineage>
        <taxon>Eukaryota</taxon>
        <taxon>Fungi</taxon>
        <taxon>Dikarya</taxon>
        <taxon>Basidiomycota</taxon>
        <taxon>Agaricomycotina</taxon>
        <taxon>Agaricomycetes</taxon>
        <taxon>Agaricomycetidae</taxon>
        <taxon>Agaricales</taxon>
        <taxon>Agaricineae</taxon>
        <taxon>Strophariaceae</taxon>
        <taxon>Agrocybe</taxon>
    </lineage>
</organism>
<gene>
    <name evidence="2" type="ORF">NLJ89_g1872</name>
</gene>
<comment type="caution">
    <text evidence="2">The sequence shown here is derived from an EMBL/GenBank/DDBJ whole genome shotgun (WGS) entry which is preliminary data.</text>
</comment>
<dbReference type="AlphaFoldDB" id="A0A9W8MZ72"/>
<dbReference type="Pfam" id="PF12622">
    <property type="entry name" value="NpwBP"/>
    <property type="match status" value="1"/>
</dbReference>
<dbReference type="EMBL" id="JANKHO010000105">
    <property type="protein sequence ID" value="KAJ3515251.1"/>
    <property type="molecule type" value="Genomic_DNA"/>
</dbReference>
<name>A0A9W8MZ72_9AGAR</name>
<evidence type="ECO:0000313" key="2">
    <source>
        <dbReference type="EMBL" id="KAJ3515251.1"/>
    </source>
</evidence>
<proteinExistence type="predicted"/>